<keyword evidence="2" id="KW-1185">Reference proteome</keyword>
<organism evidence="1 2">
    <name type="scientific">Caerostris darwini</name>
    <dbReference type="NCBI Taxonomy" id="1538125"/>
    <lineage>
        <taxon>Eukaryota</taxon>
        <taxon>Metazoa</taxon>
        <taxon>Ecdysozoa</taxon>
        <taxon>Arthropoda</taxon>
        <taxon>Chelicerata</taxon>
        <taxon>Arachnida</taxon>
        <taxon>Araneae</taxon>
        <taxon>Araneomorphae</taxon>
        <taxon>Entelegynae</taxon>
        <taxon>Araneoidea</taxon>
        <taxon>Araneidae</taxon>
        <taxon>Caerostris</taxon>
    </lineage>
</organism>
<dbReference type="EMBL" id="BPLQ01013135">
    <property type="protein sequence ID" value="GIY70137.1"/>
    <property type="molecule type" value="Genomic_DNA"/>
</dbReference>
<name>A0AAV4VIX0_9ARAC</name>
<protein>
    <submittedName>
        <fullName evidence="1">Uncharacterized protein</fullName>
    </submittedName>
</protein>
<sequence length="92" mass="10304">MLDKFASTFYSLGGAEMVCNRLLKCKNPVKKLKSPLVSLTNQEIHHLVLPTLQESYVSSLLWAVHLIPALLLLMTSSHFLQQLNGLQCHSSQ</sequence>
<dbReference type="AlphaFoldDB" id="A0AAV4VIX0"/>
<accession>A0AAV4VIX0</accession>
<evidence type="ECO:0000313" key="2">
    <source>
        <dbReference type="Proteomes" id="UP001054837"/>
    </source>
</evidence>
<evidence type="ECO:0000313" key="1">
    <source>
        <dbReference type="EMBL" id="GIY70137.1"/>
    </source>
</evidence>
<comment type="caution">
    <text evidence="1">The sequence shown here is derived from an EMBL/GenBank/DDBJ whole genome shotgun (WGS) entry which is preliminary data.</text>
</comment>
<reference evidence="1 2" key="1">
    <citation type="submission" date="2021-06" db="EMBL/GenBank/DDBJ databases">
        <title>Caerostris darwini draft genome.</title>
        <authorList>
            <person name="Kono N."/>
            <person name="Arakawa K."/>
        </authorList>
    </citation>
    <scope>NUCLEOTIDE SEQUENCE [LARGE SCALE GENOMIC DNA]</scope>
</reference>
<dbReference type="Proteomes" id="UP001054837">
    <property type="component" value="Unassembled WGS sequence"/>
</dbReference>
<proteinExistence type="predicted"/>
<gene>
    <name evidence="1" type="ORF">CDAR_489701</name>
</gene>